<keyword evidence="1" id="KW-0472">Membrane</keyword>
<evidence type="ECO:0000313" key="3">
    <source>
        <dbReference type="EMBL" id="KZT69955.1"/>
    </source>
</evidence>
<keyword evidence="4" id="KW-1185">Reference proteome</keyword>
<keyword evidence="1" id="KW-1133">Transmembrane helix</keyword>
<accession>A0A165QUQ0</accession>
<feature type="transmembrane region" description="Helical" evidence="1">
    <location>
        <begin position="118"/>
        <end position="140"/>
    </location>
</feature>
<sequence length="193" mass="21482">MTTAGDTLVTLIDLAQDRGLHAAAALAWLVYDYLLSLQDEVELIWSSPDTIPKLLYFISRYFGLVVASMACADIPRLYCRSAVIWAAVSLYTLVCCVELSLMLRIYALYERSRLSDAVVFYILGSAFIAETLCIGVINGLGFQVMLPRISPYPSDWPIEGCFYPPTPSWFHATWLPLAGFESESGIIHRAITV</sequence>
<dbReference type="Pfam" id="PF20151">
    <property type="entry name" value="DUF6533"/>
    <property type="match status" value="1"/>
</dbReference>
<evidence type="ECO:0000256" key="1">
    <source>
        <dbReference type="SAM" id="Phobius"/>
    </source>
</evidence>
<dbReference type="EMBL" id="KV429054">
    <property type="protein sequence ID" value="KZT69955.1"/>
    <property type="molecule type" value="Genomic_DNA"/>
</dbReference>
<dbReference type="AlphaFoldDB" id="A0A165QUQ0"/>
<protein>
    <recommendedName>
        <fullName evidence="2">DUF6533 domain-containing protein</fullName>
    </recommendedName>
</protein>
<name>A0A165QUQ0_9APHY</name>
<gene>
    <name evidence="3" type="ORF">DAEQUDRAFT_737706</name>
</gene>
<keyword evidence="1" id="KW-0812">Transmembrane</keyword>
<feature type="domain" description="DUF6533" evidence="2">
    <location>
        <begin position="23"/>
        <end position="65"/>
    </location>
</feature>
<organism evidence="3 4">
    <name type="scientific">Daedalea quercina L-15889</name>
    <dbReference type="NCBI Taxonomy" id="1314783"/>
    <lineage>
        <taxon>Eukaryota</taxon>
        <taxon>Fungi</taxon>
        <taxon>Dikarya</taxon>
        <taxon>Basidiomycota</taxon>
        <taxon>Agaricomycotina</taxon>
        <taxon>Agaricomycetes</taxon>
        <taxon>Polyporales</taxon>
        <taxon>Fomitopsis</taxon>
    </lineage>
</organism>
<dbReference type="OrthoDB" id="2638860at2759"/>
<evidence type="ECO:0000259" key="2">
    <source>
        <dbReference type="Pfam" id="PF20151"/>
    </source>
</evidence>
<proteinExistence type="predicted"/>
<dbReference type="InterPro" id="IPR045340">
    <property type="entry name" value="DUF6533"/>
</dbReference>
<feature type="transmembrane region" description="Helical" evidence="1">
    <location>
        <begin position="84"/>
        <end position="106"/>
    </location>
</feature>
<dbReference type="Proteomes" id="UP000076727">
    <property type="component" value="Unassembled WGS sequence"/>
</dbReference>
<reference evidence="3 4" key="1">
    <citation type="journal article" date="2016" name="Mol. Biol. Evol.">
        <title>Comparative Genomics of Early-Diverging Mushroom-Forming Fungi Provides Insights into the Origins of Lignocellulose Decay Capabilities.</title>
        <authorList>
            <person name="Nagy L.G."/>
            <person name="Riley R."/>
            <person name="Tritt A."/>
            <person name="Adam C."/>
            <person name="Daum C."/>
            <person name="Floudas D."/>
            <person name="Sun H."/>
            <person name="Yadav J.S."/>
            <person name="Pangilinan J."/>
            <person name="Larsson K.H."/>
            <person name="Matsuura K."/>
            <person name="Barry K."/>
            <person name="Labutti K."/>
            <person name="Kuo R."/>
            <person name="Ohm R.A."/>
            <person name="Bhattacharya S.S."/>
            <person name="Shirouzu T."/>
            <person name="Yoshinaga Y."/>
            <person name="Martin F.M."/>
            <person name="Grigoriev I.V."/>
            <person name="Hibbett D.S."/>
        </authorList>
    </citation>
    <scope>NUCLEOTIDE SEQUENCE [LARGE SCALE GENOMIC DNA]</scope>
    <source>
        <strain evidence="3 4">L-15889</strain>
    </source>
</reference>
<evidence type="ECO:0000313" key="4">
    <source>
        <dbReference type="Proteomes" id="UP000076727"/>
    </source>
</evidence>